<dbReference type="RefSeq" id="WP_247418050.1">
    <property type="nucleotide sequence ID" value="NZ_JALLGW010000001.1"/>
</dbReference>
<evidence type="ECO:0000313" key="3">
    <source>
        <dbReference type="Proteomes" id="UP001596099"/>
    </source>
</evidence>
<proteinExistence type="predicted"/>
<dbReference type="InterPro" id="IPR055969">
    <property type="entry name" value="DUF7547"/>
</dbReference>
<dbReference type="Pfam" id="PF24414">
    <property type="entry name" value="DUF7547"/>
    <property type="match status" value="1"/>
</dbReference>
<keyword evidence="3" id="KW-1185">Reference proteome</keyword>
<feature type="compositionally biased region" description="Basic and acidic residues" evidence="1">
    <location>
        <begin position="168"/>
        <end position="205"/>
    </location>
</feature>
<accession>A0ABD5RGS0</accession>
<organism evidence="2 3">
    <name type="scientific">Halomarina salina</name>
    <dbReference type="NCBI Taxonomy" id="1872699"/>
    <lineage>
        <taxon>Archaea</taxon>
        <taxon>Methanobacteriati</taxon>
        <taxon>Methanobacteriota</taxon>
        <taxon>Stenosarchaea group</taxon>
        <taxon>Halobacteria</taxon>
        <taxon>Halobacteriales</taxon>
        <taxon>Natronomonadaceae</taxon>
        <taxon>Halomarina</taxon>
    </lineage>
</organism>
<feature type="compositionally biased region" description="Acidic residues" evidence="1">
    <location>
        <begin position="293"/>
        <end position="304"/>
    </location>
</feature>
<sequence length="304" mass="33894">MSRRSDDDLSALLDELSGTLDRLQTELDDDRGRRGRGERRGDRDGNRRDRGRRDNPEERRAPRRRRERSGPQIPRPGTFLKFTEEYTIPALIAFLEANVRALELLQGLLRLLRGGEVSESHVESVGRRTLGQVDGLLSDVQGALEGQPSNPEARDLLDEARSLRGEIDDRIAGGAIRREGERGGRTSGRDDDRPTGNDRRSDRQGRSAPVAIDVSDDDGRGNDRRGDESRGSDRRPSDQDREERRGEDRRDGERARRDEVDVDSELDSLRRQVRGDADDDTSNDVDAAGSDDSGGDDADDGDGE</sequence>
<evidence type="ECO:0000313" key="2">
    <source>
        <dbReference type="EMBL" id="MFC5969727.1"/>
    </source>
</evidence>
<feature type="region of interest" description="Disordered" evidence="1">
    <location>
        <begin position="168"/>
        <end position="304"/>
    </location>
</feature>
<dbReference type="Proteomes" id="UP001596099">
    <property type="component" value="Unassembled WGS sequence"/>
</dbReference>
<feature type="compositionally biased region" description="Basic and acidic residues" evidence="1">
    <location>
        <begin position="38"/>
        <end position="60"/>
    </location>
</feature>
<comment type="caution">
    <text evidence="2">The sequence shown here is derived from an EMBL/GenBank/DDBJ whole genome shotgun (WGS) entry which is preliminary data.</text>
</comment>
<feature type="compositionally biased region" description="Basic and acidic residues" evidence="1">
    <location>
        <begin position="267"/>
        <end position="276"/>
    </location>
</feature>
<name>A0ABD5RGS0_9EURY</name>
<reference evidence="2 3" key="1">
    <citation type="journal article" date="2019" name="Int. J. Syst. Evol. Microbiol.">
        <title>The Global Catalogue of Microorganisms (GCM) 10K type strain sequencing project: providing services to taxonomists for standard genome sequencing and annotation.</title>
        <authorList>
            <consortium name="The Broad Institute Genomics Platform"/>
            <consortium name="The Broad Institute Genome Sequencing Center for Infectious Disease"/>
            <person name="Wu L."/>
            <person name="Ma J."/>
        </authorList>
    </citation>
    <scope>NUCLEOTIDE SEQUENCE [LARGE SCALE GENOMIC DNA]</scope>
    <source>
        <strain evidence="2 3">CGMCC 1.12543</strain>
    </source>
</reference>
<protein>
    <submittedName>
        <fullName evidence="2">Uncharacterized protein</fullName>
    </submittedName>
</protein>
<feature type="region of interest" description="Disordered" evidence="1">
    <location>
        <begin position="23"/>
        <end position="78"/>
    </location>
</feature>
<dbReference type="AlphaFoldDB" id="A0ABD5RGS0"/>
<gene>
    <name evidence="2" type="ORF">ACFPYI_00135</name>
</gene>
<evidence type="ECO:0000256" key="1">
    <source>
        <dbReference type="SAM" id="MobiDB-lite"/>
    </source>
</evidence>
<dbReference type="EMBL" id="JBHSQH010000001">
    <property type="protein sequence ID" value="MFC5969727.1"/>
    <property type="molecule type" value="Genomic_DNA"/>
</dbReference>
<feature type="compositionally biased region" description="Basic and acidic residues" evidence="1">
    <location>
        <begin position="217"/>
        <end position="259"/>
    </location>
</feature>